<comment type="caution">
    <text evidence="1">The sequence shown here is derived from an EMBL/GenBank/DDBJ whole genome shotgun (WGS) entry which is preliminary data.</text>
</comment>
<dbReference type="Proteomes" id="UP000017984">
    <property type="component" value="Chromosome"/>
</dbReference>
<gene>
    <name evidence="1" type="ORF">M878_38955</name>
</gene>
<reference evidence="1 2" key="1">
    <citation type="journal article" date="2014" name="Genome Announc.">
        <title>Draft Genome Sequence of Streptomyces roseochromogenes subsp. oscitans DS 12.976, Producer of the Aminocoumarin Antibiotic Clorobiocin.</title>
        <authorList>
            <person name="Ruckert C."/>
            <person name="Kalinowski J."/>
            <person name="Heide L."/>
            <person name="Apel A.K."/>
        </authorList>
    </citation>
    <scope>NUCLEOTIDE SEQUENCE [LARGE SCALE GENOMIC DNA]</scope>
    <source>
        <strain evidence="1 2">DS 12.976</strain>
    </source>
</reference>
<evidence type="ECO:0000313" key="2">
    <source>
        <dbReference type="Proteomes" id="UP000017984"/>
    </source>
</evidence>
<sequence length="83" mass="8732">MAFSRTLSSSGATTWSMAHARKEARPANSLWTSSVADGEGLISCRRPSCGSGSLWVRPAALSTARLCAMDCGPACSTWRAAPR</sequence>
<dbReference type="EMBL" id="AWQX01000344">
    <property type="protein sequence ID" value="EST20742.1"/>
    <property type="molecule type" value="Genomic_DNA"/>
</dbReference>
<dbReference type="AlphaFoldDB" id="V6JLH8"/>
<keyword evidence="2" id="KW-1185">Reference proteome</keyword>
<proteinExistence type="predicted"/>
<accession>V6JLH8</accession>
<evidence type="ECO:0000313" key="1">
    <source>
        <dbReference type="EMBL" id="EST20742.1"/>
    </source>
</evidence>
<dbReference type="HOGENOM" id="CLU_2541226_0_0_11"/>
<protein>
    <submittedName>
        <fullName evidence="1">Uncharacterized protein</fullName>
    </submittedName>
</protein>
<organism evidence="1 2">
    <name type="scientific">Streptomyces roseochromogenus subsp. oscitans DS 12.976</name>
    <dbReference type="NCBI Taxonomy" id="1352936"/>
    <lineage>
        <taxon>Bacteria</taxon>
        <taxon>Bacillati</taxon>
        <taxon>Actinomycetota</taxon>
        <taxon>Actinomycetes</taxon>
        <taxon>Kitasatosporales</taxon>
        <taxon>Streptomycetaceae</taxon>
        <taxon>Streptomyces</taxon>
    </lineage>
</organism>
<name>V6JLH8_STRRC</name>